<proteinExistence type="predicted"/>
<reference evidence="3" key="1">
    <citation type="submission" date="2016-03" db="EMBL/GenBank/DDBJ databases">
        <title>Updated assembly of Pseudogymnoascus destructans, the fungus causing white-nose syndrome of bats.</title>
        <authorList>
            <person name="Palmer J.M."/>
            <person name="Drees K.P."/>
            <person name="Foster J.T."/>
            <person name="Lindner D.L."/>
        </authorList>
    </citation>
    <scope>NUCLEOTIDE SEQUENCE [LARGE SCALE GENOMIC DNA]</scope>
    <source>
        <strain evidence="3">20631-21</strain>
    </source>
</reference>
<organism evidence="3">
    <name type="scientific">Pseudogymnoascus destructans</name>
    <dbReference type="NCBI Taxonomy" id="655981"/>
    <lineage>
        <taxon>Eukaryota</taxon>
        <taxon>Fungi</taxon>
        <taxon>Dikarya</taxon>
        <taxon>Ascomycota</taxon>
        <taxon>Pezizomycotina</taxon>
        <taxon>Leotiomycetes</taxon>
        <taxon>Thelebolales</taxon>
        <taxon>Thelebolaceae</taxon>
        <taxon>Pseudogymnoascus</taxon>
    </lineage>
</organism>
<dbReference type="VEuPathDB" id="FungiDB:GMDG_08095"/>
<sequence>MGQFRIQGRYASESKLGPNAPTKKAVLSPLSLEARKDPLAFRKLVLETITQKPISTEDIGRERLGSQFLRATNLAWAGAKRLFAVEEMIDKSNQEFKKREKELAQQNDLLRCQRDEARRAVRALISAHVRDTPGVSQDDQKDPLKVLLSWVENPGNDVDRQDEDVSG</sequence>
<dbReference type="AlphaFoldDB" id="A0A177A6N0"/>
<name>A0A177A6N0_9PEZI</name>
<evidence type="ECO:0000256" key="1">
    <source>
        <dbReference type="SAM" id="Coils"/>
    </source>
</evidence>
<feature type="coiled-coil region" evidence="1">
    <location>
        <begin position="89"/>
        <end position="120"/>
    </location>
</feature>
<feature type="region of interest" description="Disordered" evidence="2">
    <location>
        <begin position="1"/>
        <end position="23"/>
    </location>
</feature>
<keyword evidence="1" id="KW-0175">Coiled coil</keyword>
<dbReference type="RefSeq" id="XP_024321966.1">
    <property type="nucleotide sequence ID" value="XM_024470919.1"/>
</dbReference>
<protein>
    <submittedName>
        <fullName evidence="3">Uncharacterized protein</fullName>
    </submittedName>
</protein>
<gene>
    <name evidence="3" type="ORF">VC83_07346</name>
</gene>
<dbReference type="EMBL" id="KV441403">
    <property type="protein sequence ID" value="OAF56674.1"/>
    <property type="molecule type" value="Genomic_DNA"/>
</dbReference>
<dbReference type="Proteomes" id="UP000077154">
    <property type="component" value="Unassembled WGS sequence"/>
</dbReference>
<dbReference type="GeneID" id="36290392"/>
<evidence type="ECO:0000256" key="2">
    <source>
        <dbReference type="SAM" id="MobiDB-lite"/>
    </source>
</evidence>
<evidence type="ECO:0000313" key="3">
    <source>
        <dbReference type="EMBL" id="OAF56674.1"/>
    </source>
</evidence>
<accession>A0A177A6N0</accession>